<dbReference type="KEGG" id="nah:F5544_09450"/>
<evidence type="ECO:0000313" key="2">
    <source>
        <dbReference type="Proteomes" id="UP000503540"/>
    </source>
</evidence>
<proteinExistence type="predicted"/>
<protein>
    <recommendedName>
        <fullName evidence="3">DUF1444 family protein</fullName>
    </recommendedName>
</protein>
<reference evidence="1 2" key="1">
    <citation type="journal article" date="2019" name="ACS Chem. Biol.">
        <title>Identification and Mobilization of a Cryptic Antibiotic Biosynthesis Gene Locus from a Human-Pathogenic Nocardia Isolate.</title>
        <authorList>
            <person name="Herisse M."/>
            <person name="Ishida K."/>
            <person name="Porter J.L."/>
            <person name="Howden B."/>
            <person name="Hertweck C."/>
            <person name="Stinear T.P."/>
            <person name="Pidot S.J."/>
        </authorList>
    </citation>
    <scope>NUCLEOTIDE SEQUENCE [LARGE SCALE GENOMIC DNA]</scope>
    <source>
        <strain evidence="1 2">AUSMDU00012717</strain>
    </source>
</reference>
<dbReference type="EMBL" id="CP046172">
    <property type="protein sequence ID" value="QIS09790.1"/>
    <property type="molecule type" value="Genomic_DNA"/>
</dbReference>
<keyword evidence="2" id="KW-1185">Reference proteome</keyword>
<organism evidence="1 2">
    <name type="scientific">Nocardia arthritidis</name>
    <dbReference type="NCBI Taxonomy" id="228602"/>
    <lineage>
        <taxon>Bacteria</taxon>
        <taxon>Bacillati</taxon>
        <taxon>Actinomycetota</taxon>
        <taxon>Actinomycetes</taxon>
        <taxon>Mycobacteriales</taxon>
        <taxon>Nocardiaceae</taxon>
        <taxon>Nocardia</taxon>
    </lineage>
</organism>
<dbReference type="Proteomes" id="UP000503540">
    <property type="component" value="Chromosome"/>
</dbReference>
<sequence>MSDVRRQVTELFCTAAELRGHTAQVSADGEVTVSGPTGTTVYYLENLVRKIAAAPQQDWAALVADHLGTALSHYEVADTEPLEAMEFAEVRALVRTRLYPDRTHDQVACVCRPLAPGLTQRVVLDGVHTISPVTYQLLASWDIDERDLFALGEQNTRTDGPLEVERADFPEDAPPWFLLKGNDYTSAHALWLGDYPDVIGRAGALFTVPAELSIYAAPIDDIDVLEAGQILASLAAHHFANDPWPTSPHLYWWDGGHIELAIHVQPAGESLELQPTDEFLTLLNQLAV</sequence>
<dbReference type="AlphaFoldDB" id="A0A6G9Y9I8"/>
<evidence type="ECO:0008006" key="3">
    <source>
        <dbReference type="Google" id="ProtNLM"/>
    </source>
</evidence>
<dbReference type="RefSeq" id="WP_167472848.1">
    <property type="nucleotide sequence ID" value="NZ_CP046172.1"/>
</dbReference>
<gene>
    <name evidence="1" type="ORF">F5544_09450</name>
</gene>
<evidence type="ECO:0000313" key="1">
    <source>
        <dbReference type="EMBL" id="QIS09790.1"/>
    </source>
</evidence>
<accession>A0A6G9Y9I8</accession>
<name>A0A6G9Y9I8_9NOCA</name>